<dbReference type="InterPro" id="IPR016024">
    <property type="entry name" value="ARM-type_fold"/>
</dbReference>
<dbReference type="InterPro" id="IPR019538">
    <property type="entry name" value="PSMD5"/>
</dbReference>
<dbReference type="PANTHER" id="PTHR13554:SF10">
    <property type="entry name" value="26S PROTEASOME NON-ATPASE REGULATORY SUBUNIT 5"/>
    <property type="match status" value="1"/>
</dbReference>
<dbReference type="OMA" id="WGQEYIS"/>
<evidence type="ECO:0000256" key="2">
    <source>
        <dbReference type="ARBA" id="ARBA00014933"/>
    </source>
</evidence>
<dbReference type="SUPFAM" id="SSF48371">
    <property type="entry name" value="ARM repeat"/>
    <property type="match status" value="1"/>
</dbReference>
<reference evidence="3" key="1">
    <citation type="submission" date="2018-07" db="EMBL/GenBank/DDBJ databases">
        <authorList>
            <person name="Quirk P.G."/>
            <person name="Krulwich T.A."/>
        </authorList>
    </citation>
    <scope>NUCLEOTIDE SEQUENCE</scope>
</reference>
<sequence>MSENWCLEHLKSLNIVDRRTNALNELKSHLITVGNNDAAVYDQVLSSKNLFECLSETNSEDSSLACDVLAICMSNLEIEKSIKNTSLLESALTHRNPQVQALGCNEISRILRNCPNGIKDVNIVIALIDCLKSKELNVSLPCIPILVLLLPQFIDISTVYGRFLQTLDGDASVKCRTYEIAIKIGKETPELLNKVENILEKAINDLDSTDILFQLNVVEILSELAENNHGMVYLENKGVFVSLLKKIERIQDNPLNNLMIPGLMKFYGRIATVHPNKIFENSPQVIHALFDCLVISLDYTILPTALDTLGILGKSREGKIYLENGFGQKIKDTLHEMGAGIQNLPTDLKVRVLDCLSNLFYTNPSENDNQLTCITESWYSNLTQNDQTLQFIFKYIQNPFTDIKGAAYLFLKTILHLKWGHERLIKTGGLIEYLLDRTTESDKDMKITKYEIICLLAESNVFSPRILVQLKNYVSEGAFYVRGVTEVAVDGAD</sequence>
<protein>
    <recommendedName>
        <fullName evidence="2">26S proteasome non-ATPase regulatory subunit 5</fullName>
    </recommendedName>
</protein>
<dbReference type="GO" id="GO:0043248">
    <property type="term" value="P:proteasome assembly"/>
    <property type="evidence" value="ECO:0007669"/>
    <property type="project" value="InterPro"/>
</dbReference>
<dbReference type="AlphaFoldDB" id="A0A336LYP7"/>
<dbReference type="GO" id="GO:0005829">
    <property type="term" value="C:cytosol"/>
    <property type="evidence" value="ECO:0007669"/>
    <property type="project" value="TreeGrafter"/>
</dbReference>
<organism evidence="3">
    <name type="scientific">Culicoides sonorensis</name>
    <name type="common">Biting midge</name>
    <dbReference type="NCBI Taxonomy" id="179676"/>
    <lineage>
        <taxon>Eukaryota</taxon>
        <taxon>Metazoa</taxon>
        <taxon>Ecdysozoa</taxon>
        <taxon>Arthropoda</taxon>
        <taxon>Hexapoda</taxon>
        <taxon>Insecta</taxon>
        <taxon>Pterygota</taxon>
        <taxon>Neoptera</taxon>
        <taxon>Endopterygota</taxon>
        <taxon>Diptera</taxon>
        <taxon>Nematocera</taxon>
        <taxon>Chironomoidea</taxon>
        <taxon>Ceratopogonidae</taxon>
        <taxon>Ceratopogoninae</taxon>
        <taxon>Culicoides</taxon>
        <taxon>Monoculicoides</taxon>
    </lineage>
</organism>
<evidence type="ECO:0000256" key="1">
    <source>
        <dbReference type="ARBA" id="ARBA00006823"/>
    </source>
</evidence>
<proteinExistence type="inferred from homology"/>
<accession>A0A336LYP7</accession>
<name>A0A336LYP7_CULSO</name>
<dbReference type="VEuPathDB" id="VectorBase:CSON008499"/>
<gene>
    <name evidence="3" type="primary">CSON008499</name>
</gene>
<dbReference type="Gene3D" id="1.25.10.10">
    <property type="entry name" value="Leucine-rich Repeat Variant"/>
    <property type="match status" value="2"/>
</dbReference>
<evidence type="ECO:0000313" key="3">
    <source>
        <dbReference type="EMBL" id="SSX23206.1"/>
    </source>
</evidence>
<dbReference type="EMBL" id="UFQT01000320">
    <property type="protein sequence ID" value="SSX23206.1"/>
    <property type="molecule type" value="Genomic_DNA"/>
</dbReference>
<comment type="similarity">
    <text evidence="1">Belongs to the proteasome subunit S5B/HSM3 family.</text>
</comment>
<dbReference type="Pfam" id="PF10508">
    <property type="entry name" value="Proteasom_PSMB"/>
    <property type="match status" value="1"/>
</dbReference>
<dbReference type="PANTHER" id="PTHR13554">
    <property type="entry name" value="26S PROTEASOME NON-ATPASE REGULATORY SUBUNIT 5-RELATED"/>
    <property type="match status" value="1"/>
</dbReference>
<dbReference type="InterPro" id="IPR011989">
    <property type="entry name" value="ARM-like"/>
</dbReference>